<accession>A0A915P8D6</accession>
<proteinExistence type="predicted"/>
<dbReference type="AlphaFoldDB" id="A0A915P8D6"/>
<dbReference type="WBParaSite" id="scf7180000424436.g13095">
    <property type="protein sequence ID" value="scf7180000424436.g13095"/>
    <property type="gene ID" value="scf7180000424436.g13095"/>
</dbReference>
<name>A0A915P8D6_9BILA</name>
<keyword evidence="1" id="KW-1185">Reference proteome</keyword>
<evidence type="ECO:0000313" key="1">
    <source>
        <dbReference type="Proteomes" id="UP000887560"/>
    </source>
</evidence>
<organism evidence="1 2">
    <name type="scientific">Meloidogyne floridensis</name>
    <dbReference type="NCBI Taxonomy" id="298350"/>
    <lineage>
        <taxon>Eukaryota</taxon>
        <taxon>Metazoa</taxon>
        <taxon>Ecdysozoa</taxon>
        <taxon>Nematoda</taxon>
        <taxon>Chromadorea</taxon>
        <taxon>Rhabditida</taxon>
        <taxon>Tylenchina</taxon>
        <taxon>Tylenchomorpha</taxon>
        <taxon>Tylenchoidea</taxon>
        <taxon>Meloidogynidae</taxon>
        <taxon>Meloidogyninae</taxon>
        <taxon>Meloidogyne</taxon>
    </lineage>
</organism>
<sequence>MSGSSNSDDHSIWTPTGYCDCSAIWYEIEEIEWTTHSMGEAGRVAWNVFRTVAAVSTIGLSTVVNGGLKSYTHEAVWLLVHCRKCGCDMNLTCELGKSDKMMRWGHYGYYITRREYKKVEKRLSYKEIKKIFDKMWRSYNLVNGNCSHWAGDFYGRVWHSSLTDDEYLAWLKECREK</sequence>
<dbReference type="Proteomes" id="UP000887560">
    <property type="component" value="Unplaced"/>
</dbReference>
<protein>
    <submittedName>
        <fullName evidence="2">Uncharacterized protein</fullName>
    </submittedName>
</protein>
<evidence type="ECO:0000313" key="2">
    <source>
        <dbReference type="WBParaSite" id="scf7180000424436.g13095"/>
    </source>
</evidence>
<reference evidence="2" key="1">
    <citation type="submission" date="2022-11" db="UniProtKB">
        <authorList>
            <consortium name="WormBaseParasite"/>
        </authorList>
    </citation>
    <scope>IDENTIFICATION</scope>
</reference>